<dbReference type="InterPro" id="IPR011332">
    <property type="entry name" value="Ribosomal_zn-bd"/>
</dbReference>
<proteinExistence type="inferred from homology"/>
<organism evidence="6 7">
    <name type="scientific">Candidatus Komeilibacteria bacterium RIFOXYC1_FULL_37_11</name>
    <dbReference type="NCBI Taxonomy" id="1798555"/>
    <lineage>
        <taxon>Bacteria</taxon>
        <taxon>Candidatus Komeiliibacteriota</taxon>
    </lineage>
</organism>
<dbReference type="Proteomes" id="UP000177626">
    <property type="component" value="Unassembled WGS sequence"/>
</dbReference>
<dbReference type="Pfam" id="PF01783">
    <property type="entry name" value="Ribosomal_L32p"/>
    <property type="match status" value="1"/>
</dbReference>
<sequence>MSVPVKKHTKSAVKRRASHFALKNKAGVKCSNCGANLLPHRACPKCGYYKGEKKVK</sequence>
<dbReference type="GO" id="GO:0006412">
    <property type="term" value="P:translation"/>
    <property type="evidence" value="ECO:0007669"/>
    <property type="project" value="UniProtKB-UniRule"/>
</dbReference>
<dbReference type="InterPro" id="IPR044957">
    <property type="entry name" value="Ribosomal_bL32_bact"/>
</dbReference>
<keyword evidence="2 5" id="KW-0689">Ribosomal protein</keyword>
<dbReference type="EMBL" id="MHKQ01000024">
    <property type="protein sequence ID" value="OGY93296.1"/>
    <property type="molecule type" value="Genomic_DNA"/>
</dbReference>
<comment type="caution">
    <text evidence="6">The sequence shown here is derived from an EMBL/GenBank/DDBJ whole genome shotgun (WGS) entry which is preliminary data.</text>
</comment>
<dbReference type="SUPFAM" id="SSF57829">
    <property type="entry name" value="Zn-binding ribosomal proteins"/>
    <property type="match status" value="1"/>
</dbReference>
<dbReference type="AlphaFoldDB" id="A0A1G2BWJ7"/>
<keyword evidence="3 5" id="KW-0687">Ribonucleoprotein</keyword>
<dbReference type="GO" id="GO:0003735">
    <property type="term" value="F:structural constituent of ribosome"/>
    <property type="evidence" value="ECO:0007669"/>
    <property type="project" value="InterPro"/>
</dbReference>
<name>A0A1G2BWJ7_9BACT</name>
<evidence type="ECO:0000256" key="3">
    <source>
        <dbReference type="ARBA" id="ARBA00023274"/>
    </source>
</evidence>
<evidence type="ECO:0000313" key="7">
    <source>
        <dbReference type="Proteomes" id="UP000177626"/>
    </source>
</evidence>
<dbReference type="HAMAP" id="MF_00340">
    <property type="entry name" value="Ribosomal_bL32"/>
    <property type="match status" value="1"/>
</dbReference>
<evidence type="ECO:0000256" key="2">
    <source>
        <dbReference type="ARBA" id="ARBA00022980"/>
    </source>
</evidence>
<comment type="similarity">
    <text evidence="1 5">Belongs to the bacterial ribosomal protein bL32 family.</text>
</comment>
<dbReference type="NCBIfam" id="TIGR01031">
    <property type="entry name" value="rpmF_bact"/>
    <property type="match status" value="1"/>
</dbReference>
<accession>A0A1G2BWJ7</accession>
<dbReference type="PANTHER" id="PTHR35534">
    <property type="entry name" value="50S RIBOSOMAL PROTEIN L32"/>
    <property type="match status" value="1"/>
</dbReference>
<gene>
    <name evidence="5" type="primary">rpmF</name>
    <name evidence="6" type="ORF">A2406_00895</name>
</gene>
<evidence type="ECO:0000256" key="1">
    <source>
        <dbReference type="ARBA" id="ARBA00008560"/>
    </source>
</evidence>
<dbReference type="PANTHER" id="PTHR35534:SF1">
    <property type="entry name" value="LARGE RIBOSOMAL SUBUNIT PROTEIN BL32"/>
    <property type="match status" value="1"/>
</dbReference>
<evidence type="ECO:0000313" key="6">
    <source>
        <dbReference type="EMBL" id="OGY93296.1"/>
    </source>
</evidence>
<protein>
    <recommendedName>
        <fullName evidence="4 5">Large ribosomal subunit protein bL32</fullName>
    </recommendedName>
</protein>
<dbReference type="InterPro" id="IPR002677">
    <property type="entry name" value="Ribosomal_bL32"/>
</dbReference>
<evidence type="ECO:0000256" key="5">
    <source>
        <dbReference type="HAMAP-Rule" id="MF_00340"/>
    </source>
</evidence>
<reference evidence="6 7" key="1">
    <citation type="journal article" date="2016" name="Nat. Commun.">
        <title>Thousands of microbial genomes shed light on interconnected biogeochemical processes in an aquifer system.</title>
        <authorList>
            <person name="Anantharaman K."/>
            <person name="Brown C.T."/>
            <person name="Hug L.A."/>
            <person name="Sharon I."/>
            <person name="Castelle C.J."/>
            <person name="Probst A.J."/>
            <person name="Thomas B.C."/>
            <person name="Singh A."/>
            <person name="Wilkins M.J."/>
            <person name="Karaoz U."/>
            <person name="Brodie E.L."/>
            <person name="Williams K.H."/>
            <person name="Hubbard S.S."/>
            <person name="Banfield J.F."/>
        </authorList>
    </citation>
    <scope>NUCLEOTIDE SEQUENCE [LARGE SCALE GENOMIC DNA]</scope>
</reference>
<dbReference type="GO" id="GO:0015934">
    <property type="term" value="C:large ribosomal subunit"/>
    <property type="evidence" value="ECO:0007669"/>
    <property type="project" value="InterPro"/>
</dbReference>
<evidence type="ECO:0000256" key="4">
    <source>
        <dbReference type="ARBA" id="ARBA00035178"/>
    </source>
</evidence>